<evidence type="ECO:0000313" key="3">
    <source>
        <dbReference type="EMBL" id="GKT27431.1"/>
    </source>
</evidence>
<evidence type="ECO:0000313" key="4">
    <source>
        <dbReference type="Proteomes" id="UP001057375"/>
    </source>
</evidence>
<dbReference type="SMART" id="SM00645">
    <property type="entry name" value="Pept_C1"/>
    <property type="match status" value="1"/>
</dbReference>
<dbReference type="Pfam" id="PF13521">
    <property type="entry name" value="AAA_28"/>
    <property type="match status" value="1"/>
</dbReference>
<dbReference type="InterPro" id="IPR000169">
    <property type="entry name" value="Pept_cys_AS"/>
</dbReference>
<dbReference type="SUPFAM" id="SSF52540">
    <property type="entry name" value="P-loop containing nucleoside triphosphate hydrolases"/>
    <property type="match status" value="1"/>
</dbReference>
<evidence type="ECO:0000259" key="2">
    <source>
        <dbReference type="SMART" id="SM00645"/>
    </source>
</evidence>
<dbReference type="InterPro" id="IPR027417">
    <property type="entry name" value="P-loop_NTPase"/>
</dbReference>
<dbReference type="InterPro" id="IPR000668">
    <property type="entry name" value="Peptidase_C1A_C"/>
</dbReference>
<name>A0ABQ5K4B6_9EUKA</name>
<keyword evidence="4" id="KW-1185">Reference proteome</keyword>
<feature type="domain" description="Peptidase C1A papain C-terminal" evidence="2">
    <location>
        <begin position="241"/>
        <end position="392"/>
    </location>
</feature>
<dbReference type="InterPro" id="IPR013128">
    <property type="entry name" value="Peptidase_C1A"/>
</dbReference>
<comment type="similarity">
    <text evidence="1">Belongs to the peptidase C1 family.</text>
</comment>
<dbReference type="PANTHER" id="PTHR12411">
    <property type="entry name" value="CYSTEINE PROTEASE FAMILY C1-RELATED"/>
    <property type="match status" value="1"/>
</dbReference>
<dbReference type="SUPFAM" id="SSF54001">
    <property type="entry name" value="Cysteine proteinases"/>
    <property type="match status" value="1"/>
</dbReference>
<protein>
    <recommendedName>
        <fullName evidence="2">Peptidase C1A papain C-terminal domain-containing protein</fullName>
    </recommendedName>
</protein>
<dbReference type="Gene3D" id="3.90.70.10">
    <property type="entry name" value="Cysteine proteinases"/>
    <property type="match status" value="1"/>
</dbReference>
<organism evidence="3 4">
    <name type="scientific">Aduncisulcus paluster</name>
    <dbReference type="NCBI Taxonomy" id="2918883"/>
    <lineage>
        <taxon>Eukaryota</taxon>
        <taxon>Metamonada</taxon>
        <taxon>Carpediemonas-like organisms</taxon>
        <taxon>Aduncisulcus</taxon>
    </lineage>
</organism>
<proteinExistence type="inferred from homology"/>
<comment type="caution">
    <text evidence="3">The sequence shown here is derived from an EMBL/GenBank/DDBJ whole genome shotgun (WGS) entry which is preliminary data.</text>
</comment>
<dbReference type="InterPro" id="IPR038727">
    <property type="entry name" value="NadR/Ttd14_AAA_dom"/>
</dbReference>
<dbReference type="InterPro" id="IPR038765">
    <property type="entry name" value="Papain-like_cys_pep_sf"/>
</dbReference>
<dbReference type="EMBL" id="BQXS01000014">
    <property type="protein sequence ID" value="GKT27431.1"/>
    <property type="molecule type" value="Genomic_DNA"/>
</dbReference>
<gene>
    <name evidence="3" type="ORF">ADUPG1_000039</name>
</gene>
<dbReference type="Pfam" id="PF00112">
    <property type="entry name" value="Peptidase_C1"/>
    <property type="match status" value="1"/>
</dbReference>
<sequence length="404" mass="45636">MIVLCLEGCHGSGKSTILKEFQKRGFNVLDEAFLDMPSFELHPQTLTMEFVWVAHWFTRILRLHTECPPSKRDSMVYIADRSPYSACFYARTGGELLGPVIQKQIKELTSNGIYIFAALLNVEKKLLWKRISDRLAREPYRKKFNEGSREWMEKTYKFYESQTWNLIVPICREDISPKIIVDCLIKNLQSALGTTHSKDEEESDIIEDSKSSVLPEFSKILLDDIEVRGLPVLQDALRNDLPTDFEVADQWPECADRVNHIRDQGNCGSCWAHGAAEALTDRFCINSEAAVNEDLSVEYIVSCDKTNMGCDGGNLGLAWMYLKNQGTVPDACFPYADETYNDGDVPACPSTCDDGSALTHYQVSSYHGVSGVDNIMTQLYENGSLELAFYVFKKCLLIILFSVS</sequence>
<dbReference type="PROSITE" id="PS00139">
    <property type="entry name" value="THIOL_PROTEASE_CYS"/>
    <property type="match status" value="1"/>
</dbReference>
<reference evidence="3" key="1">
    <citation type="submission" date="2022-03" db="EMBL/GenBank/DDBJ databases">
        <title>Draft genome sequence of Aduncisulcus paluster, a free-living microaerophilic Fornicata.</title>
        <authorList>
            <person name="Yuyama I."/>
            <person name="Kume K."/>
            <person name="Tamura T."/>
            <person name="Inagaki Y."/>
            <person name="Hashimoto T."/>
        </authorList>
    </citation>
    <scope>NUCLEOTIDE SEQUENCE</scope>
    <source>
        <strain evidence="3">NY0171</strain>
    </source>
</reference>
<dbReference type="Gene3D" id="3.40.50.300">
    <property type="entry name" value="P-loop containing nucleotide triphosphate hydrolases"/>
    <property type="match status" value="1"/>
</dbReference>
<accession>A0ABQ5K4B6</accession>
<evidence type="ECO:0000256" key="1">
    <source>
        <dbReference type="ARBA" id="ARBA00008455"/>
    </source>
</evidence>
<dbReference type="Proteomes" id="UP001057375">
    <property type="component" value="Unassembled WGS sequence"/>
</dbReference>